<accession>A0AAW0CC16</accession>
<reference evidence="2 3" key="1">
    <citation type="journal article" date="2024" name="J Genomics">
        <title>Draft genome sequencing and assembly of Favolaschia claudopus CIRM-BRFM 2984 isolated from oak limbs.</title>
        <authorList>
            <person name="Navarro D."/>
            <person name="Drula E."/>
            <person name="Chaduli D."/>
            <person name="Cazenave R."/>
            <person name="Ahrendt S."/>
            <person name="Wang J."/>
            <person name="Lipzen A."/>
            <person name="Daum C."/>
            <person name="Barry K."/>
            <person name="Grigoriev I.V."/>
            <person name="Favel A."/>
            <person name="Rosso M.N."/>
            <person name="Martin F."/>
        </authorList>
    </citation>
    <scope>NUCLEOTIDE SEQUENCE [LARGE SCALE GENOMIC DNA]</scope>
    <source>
        <strain evidence="2 3">CIRM-BRFM 2984</strain>
    </source>
</reference>
<proteinExistence type="predicted"/>
<protein>
    <submittedName>
        <fullName evidence="2">F-box domain-containing protein</fullName>
    </submittedName>
</protein>
<feature type="coiled-coil region" evidence="1">
    <location>
        <begin position="3"/>
        <end position="37"/>
    </location>
</feature>
<dbReference type="Proteomes" id="UP001362999">
    <property type="component" value="Unassembled WGS sequence"/>
</dbReference>
<evidence type="ECO:0000313" key="2">
    <source>
        <dbReference type="EMBL" id="KAK7035982.1"/>
    </source>
</evidence>
<name>A0AAW0CC16_9AGAR</name>
<comment type="caution">
    <text evidence="2">The sequence shown here is derived from an EMBL/GenBank/DDBJ whole genome shotgun (WGS) entry which is preliminary data.</text>
</comment>
<evidence type="ECO:0000313" key="3">
    <source>
        <dbReference type="Proteomes" id="UP001362999"/>
    </source>
</evidence>
<sequence>MSAEELEARIGKLSADIEIQKKTLRQLERQKSLAQRELNAIRDPVSRLPLELSSQIFLHCRPRARPNPRFAPILFLNICNAWTDIALSLPELWSTIYIDVEVDDGPQYKILEPWCQRAGTYPLFIHVRTSLHYNLACSLTQFADRIKYLSLYQKDIDKCCFDELGLLPSLGVLEVRVLQFPHKGYLDVHALSCSAIIKLLRLTPNVLECKFDGFITEDLERPTQLLTLSCLRSLELRDDPDKYALDEDNMILMHHLTLPALREIYLPLHFPGFASFLRRSLPPLQKLTISELSHNHFPDFAESLYLIPTLTCLRLDVALHAESSVTENLLSTLAQSPFDLLPDLSILKIDFGLNVSESCYAAFLHMASLRRSTLVRASLVQWYSLETQPKPDANVCAELQRLIGGGMDLHIGPSRQNWILG</sequence>
<dbReference type="AlphaFoldDB" id="A0AAW0CC16"/>
<keyword evidence="1" id="KW-0175">Coiled coil</keyword>
<evidence type="ECO:0000256" key="1">
    <source>
        <dbReference type="SAM" id="Coils"/>
    </source>
</evidence>
<keyword evidence="3" id="KW-1185">Reference proteome</keyword>
<organism evidence="2 3">
    <name type="scientific">Favolaschia claudopus</name>
    <dbReference type="NCBI Taxonomy" id="2862362"/>
    <lineage>
        <taxon>Eukaryota</taxon>
        <taxon>Fungi</taxon>
        <taxon>Dikarya</taxon>
        <taxon>Basidiomycota</taxon>
        <taxon>Agaricomycotina</taxon>
        <taxon>Agaricomycetes</taxon>
        <taxon>Agaricomycetidae</taxon>
        <taxon>Agaricales</taxon>
        <taxon>Marasmiineae</taxon>
        <taxon>Mycenaceae</taxon>
        <taxon>Favolaschia</taxon>
    </lineage>
</organism>
<dbReference type="EMBL" id="JAWWNJ010000019">
    <property type="protein sequence ID" value="KAK7035982.1"/>
    <property type="molecule type" value="Genomic_DNA"/>
</dbReference>
<gene>
    <name evidence="2" type="ORF">R3P38DRAFT_2910016</name>
</gene>